<accession>A0A9D3WFS7</accession>
<gene>
    <name evidence="1" type="ORF">J1N35_000465</name>
</gene>
<protein>
    <submittedName>
        <fullName evidence="1">Uncharacterized protein</fullName>
    </submittedName>
</protein>
<evidence type="ECO:0000313" key="1">
    <source>
        <dbReference type="EMBL" id="KAH1129087.1"/>
    </source>
</evidence>
<dbReference type="OrthoDB" id="1914518at2759"/>
<reference evidence="1 2" key="1">
    <citation type="journal article" date="2021" name="Plant Biotechnol. J.">
        <title>Multi-omics assisted identification of the key and species-specific regulatory components of drought-tolerant mechanisms in Gossypium stocksii.</title>
        <authorList>
            <person name="Yu D."/>
            <person name="Ke L."/>
            <person name="Zhang D."/>
            <person name="Wu Y."/>
            <person name="Sun Y."/>
            <person name="Mei J."/>
            <person name="Sun J."/>
            <person name="Sun Y."/>
        </authorList>
    </citation>
    <scope>NUCLEOTIDE SEQUENCE [LARGE SCALE GENOMIC DNA]</scope>
    <source>
        <strain evidence="2">cv. E1</strain>
        <tissue evidence="1">Leaf</tissue>
    </source>
</reference>
<proteinExistence type="predicted"/>
<dbReference type="EMBL" id="JAIQCV010000001">
    <property type="protein sequence ID" value="KAH1129087.1"/>
    <property type="molecule type" value="Genomic_DNA"/>
</dbReference>
<organism evidence="1 2">
    <name type="scientific">Gossypium stocksii</name>
    <dbReference type="NCBI Taxonomy" id="47602"/>
    <lineage>
        <taxon>Eukaryota</taxon>
        <taxon>Viridiplantae</taxon>
        <taxon>Streptophyta</taxon>
        <taxon>Embryophyta</taxon>
        <taxon>Tracheophyta</taxon>
        <taxon>Spermatophyta</taxon>
        <taxon>Magnoliopsida</taxon>
        <taxon>eudicotyledons</taxon>
        <taxon>Gunneridae</taxon>
        <taxon>Pentapetalae</taxon>
        <taxon>rosids</taxon>
        <taxon>malvids</taxon>
        <taxon>Malvales</taxon>
        <taxon>Malvaceae</taxon>
        <taxon>Malvoideae</taxon>
        <taxon>Gossypium</taxon>
    </lineage>
</organism>
<dbReference type="Proteomes" id="UP000828251">
    <property type="component" value="Unassembled WGS sequence"/>
</dbReference>
<dbReference type="AlphaFoldDB" id="A0A9D3WFS7"/>
<evidence type="ECO:0000313" key="2">
    <source>
        <dbReference type="Proteomes" id="UP000828251"/>
    </source>
</evidence>
<sequence length="128" mass="14709">MEEHYSRDSLKNKKGARKIIQLIQQSGIKIRKDDDIESIGSIEDEPSERTICAKPAYPDKTSNSESEYSNVYMLQAQAQKDCDNRIPVLHILVKIYLNKYSKPIIIIAFIDTRVAEIIMNPNVLPTDW</sequence>
<name>A0A9D3WFS7_9ROSI</name>
<comment type="caution">
    <text evidence="1">The sequence shown here is derived from an EMBL/GenBank/DDBJ whole genome shotgun (WGS) entry which is preliminary data.</text>
</comment>
<keyword evidence="2" id="KW-1185">Reference proteome</keyword>